<name>A0A644Z988_9ZZZZ</name>
<dbReference type="PANTHER" id="PTHR43827:SF3">
    <property type="entry name" value="NADP-DEPENDENT OXIDOREDUCTASE DOMAIN-CONTAINING PROTEIN"/>
    <property type="match status" value="1"/>
</dbReference>
<keyword evidence="2" id="KW-0521">NADP</keyword>
<proteinExistence type="inferred from homology"/>
<accession>A0A644Z988</accession>
<dbReference type="InterPro" id="IPR020471">
    <property type="entry name" value="AKR"/>
</dbReference>
<sequence>MGEAIKESGIPREEIFLTTKIWPNNYGYEKAKRAIQASLDTLGVDYIDLMLLHQQLEDYIGAWKALEEAVGEGKIRSIGISNFKINTVQKLLDVAKIKPVVDQVECHPYFQQNELRAFLKKNDILLEAWYPIGHGDKKMLGDPVLAEIATAHGKSIVQVILRWHMQVGNIAIPKSTNPAHIKSNLEIFDFALSEEEMKKIGALDKNRGYYNLPDWVQRILFKFIK</sequence>
<dbReference type="InterPro" id="IPR018170">
    <property type="entry name" value="Aldo/ket_reductase_CS"/>
</dbReference>
<dbReference type="Gene3D" id="3.20.20.100">
    <property type="entry name" value="NADP-dependent oxidoreductase domain"/>
    <property type="match status" value="1"/>
</dbReference>
<dbReference type="GO" id="GO:0050109">
    <property type="term" value="F:morphine 6-dehydrogenase activity"/>
    <property type="evidence" value="ECO:0007669"/>
    <property type="project" value="UniProtKB-EC"/>
</dbReference>
<dbReference type="PANTHER" id="PTHR43827">
    <property type="entry name" value="2,5-DIKETO-D-GLUCONIC ACID REDUCTASE"/>
    <property type="match status" value="1"/>
</dbReference>
<dbReference type="EC" id="1.1.1.218" evidence="5"/>
<evidence type="ECO:0000259" key="4">
    <source>
        <dbReference type="Pfam" id="PF00248"/>
    </source>
</evidence>
<dbReference type="PROSITE" id="PS00062">
    <property type="entry name" value="ALDOKETO_REDUCTASE_2"/>
    <property type="match status" value="1"/>
</dbReference>
<dbReference type="EMBL" id="VSSQ01007870">
    <property type="protein sequence ID" value="MPM37217.1"/>
    <property type="molecule type" value="Genomic_DNA"/>
</dbReference>
<organism evidence="5">
    <name type="scientific">bioreactor metagenome</name>
    <dbReference type="NCBI Taxonomy" id="1076179"/>
    <lineage>
        <taxon>unclassified sequences</taxon>
        <taxon>metagenomes</taxon>
        <taxon>ecological metagenomes</taxon>
    </lineage>
</organism>
<dbReference type="PRINTS" id="PR00069">
    <property type="entry name" value="ALDKETRDTASE"/>
</dbReference>
<comment type="similarity">
    <text evidence="1">Belongs to the aldo/keto reductase family.</text>
</comment>
<evidence type="ECO:0000313" key="5">
    <source>
        <dbReference type="EMBL" id="MPM37217.1"/>
    </source>
</evidence>
<evidence type="ECO:0000256" key="2">
    <source>
        <dbReference type="ARBA" id="ARBA00022857"/>
    </source>
</evidence>
<dbReference type="InterPro" id="IPR023210">
    <property type="entry name" value="NADP_OxRdtase_dom"/>
</dbReference>
<gene>
    <name evidence="5" type="primary">morA_1</name>
    <name evidence="5" type="ORF">SDC9_83824</name>
</gene>
<dbReference type="AlphaFoldDB" id="A0A644Z988"/>
<dbReference type="SUPFAM" id="SSF51430">
    <property type="entry name" value="NAD(P)-linked oxidoreductase"/>
    <property type="match status" value="1"/>
</dbReference>
<dbReference type="InterPro" id="IPR036812">
    <property type="entry name" value="NAD(P)_OxRdtase_dom_sf"/>
</dbReference>
<protein>
    <submittedName>
        <fullName evidence="5">Morphine 6-dehydrogenase</fullName>
        <ecNumber evidence="5">1.1.1.218</ecNumber>
    </submittedName>
</protein>
<evidence type="ECO:0000256" key="1">
    <source>
        <dbReference type="ARBA" id="ARBA00007905"/>
    </source>
</evidence>
<reference evidence="5" key="1">
    <citation type="submission" date="2019-08" db="EMBL/GenBank/DDBJ databases">
        <authorList>
            <person name="Kucharzyk K."/>
            <person name="Murdoch R.W."/>
            <person name="Higgins S."/>
            <person name="Loffler F."/>
        </authorList>
    </citation>
    <scope>NUCLEOTIDE SEQUENCE</scope>
</reference>
<dbReference type="Pfam" id="PF00248">
    <property type="entry name" value="Aldo_ket_red"/>
    <property type="match status" value="1"/>
</dbReference>
<evidence type="ECO:0000256" key="3">
    <source>
        <dbReference type="ARBA" id="ARBA00023002"/>
    </source>
</evidence>
<feature type="domain" description="NADP-dependent oxidoreductase" evidence="4">
    <location>
        <begin position="2"/>
        <end position="204"/>
    </location>
</feature>
<comment type="caution">
    <text evidence="5">The sequence shown here is derived from an EMBL/GenBank/DDBJ whole genome shotgun (WGS) entry which is preliminary data.</text>
</comment>
<keyword evidence="3 5" id="KW-0560">Oxidoreductase</keyword>